<dbReference type="STRING" id="3218.A9SVD4"/>
<reference evidence="9" key="3">
    <citation type="submission" date="2020-12" db="UniProtKB">
        <authorList>
            <consortium name="EnsemblPlants"/>
        </authorList>
    </citation>
    <scope>IDENTIFICATION</scope>
</reference>
<accession>A9SVD4</accession>
<gene>
    <name evidence="9" type="primary">LOC112292639</name>
    <name evidence="8" type="ORF">PHYPA_019183</name>
</gene>
<dbReference type="PANTHER" id="PTHR31945:SF144">
    <property type="entry name" value="BHLH DOMAIN-CONTAINING PROTEIN"/>
    <property type="match status" value="1"/>
</dbReference>
<comment type="subcellular location">
    <subcellularLocation>
        <location evidence="1">Nucleus</location>
    </subcellularLocation>
</comment>
<dbReference type="RefSeq" id="XP_073395310.1">
    <property type="nucleotide sequence ID" value="XM_073539209.1"/>
</dbReference>
<dbReference type="HOGENOM" id="CLU_544455_0_0_1"/>
<dbReference type="RefSeq" id="XP_024397082.1">
    <property type="nucleotide sequence ID" value="XM_024541314.2"/>
</dbReference>
<proteinExistence type="predicted"/>
<dbReference type="SUPFAM" id="SSF47459">
    <property type="entry name" value="HLH, helix-loop-helix DNA-binding domain"/>
    <property type="match status" value="1"/>
</dbReference>
<evidence type="ECO:0000256" key="4">
    <source>
        <dbReference type="ARBA" id="ARBA00023242"/>
    </source>
</evidence>
<dbReference type="InterPro" id="IPR036638">
    <property type="entry name" value="HLH_DNA-bd_sf"/>
</dbReference>
<dbReference type="RefSeq" id="XP_024397080.1">
    <property type="nucleotide sequence ID" value="XM_024541312.2"/>
</dbReference>
<organism evidence="8">
    <name type="scientific">Physcomitrium patens</name>
    <name type="common">Spreading-leaved earth moss</name>
    <name type="synonym">Physcomitrella patens</name>
    <dbReference type="NCBI Taxonomy" id="3218"/>
    <lineage>
        <taxon>Eukaryota</taxon>
        <taxon>Viridiplantae</taxon>
        <taxon>Streptophyta</taxon>
        <taxon>Embryophyta</taxon>
        <taxon>Bryophyta</taxon>
        <taxon>Bryophytina</taxon>
        <taxon>Bryopsida</taxon>
        <taxon>Funariidae</taxon>
        <taxon>Funariales</taxon>
        <taxon>Funariaceae</taxon>
        <taxon>Physcomitrium</taxon>
    </lineage>
</organism>
<dbReference type="OrthoDB" id="623055at2759"/>
<evidence type="ECO:0000313" key="8">
    <source>
        <dbReference type="EMBL" id="PNR38905.1"/>
    </source>
</evidence>
<dbReference type="GO" id="GO:0006355">
    <property type="term" value="P:regulation of DNA-templated transcription"/>
    <property type="evidence" value="ECO:0000318"/>
    <property type="project" value="GO_Central"/>
</dbReference>
<dbReference type="PaxDb" id="3218-PP1S124_23V6.1"/>
<dbReference type="EnsemblPlants" id="Pp3c15_1800V3.1">
    <property type="protein sequence ID" value="Pp3c15_1800V3.1"/>
    <property type="gene ID" value="Pp3c15_1800"/>
</dbReference>
<evidence type="ECO:0008006" key="11">
    <source>
        <dbReference type="Google" id="ProtNLM"/>
    </source>
</evidence>
<dbReference type="eggNOG" id="ENOG502QWG4">
    <property type="taxonomic scope" value="Eukaryota"/>
</dbReference>
<evidence type="ECO:0000259" key="7">
    <source>
        <dbReference type="PROSITE" id="PS51671"/>
    </source>
</evidence>
<dbReference type="Proteomes" id="UP000006727">
    <property type="component" value="Chromosome 15"/>
</dbReference>
<dbReference type="InterPro" id="IPR011598">
    <property type="entry name" value="bHLH_dom"/>
</dbReference>
<evidence type="ECO:0000256" key="5">
    <source>
        <dbReference type="SAM" id="MobiDB-lite"/>
    </source>
</evidence>
<dbReference type="SMART" id="SM00353">
    <property type="entry name" value="HLH"/>
    <property type="match status" value="1"/>
</dbReference>
<protein>
    <recommendedName>
        <fullName evidence="11">BHLH domain-containing protein</fullName>
    </recommendedName>
</protein>
<evidence type="ECO:0000256" key="3">
    <source>
        <dbReference type="ARBA" id="ARBA00023163"/>
    </source>
</evidence>
<dbReference type="KEGG" id="ppp:112292639"/>
<dbReference type="PROSITE" id="PS50888">
    <property type="entry name" value="BHLH"/>
    <property type="match status" value="1"/>
</dbReference>
<dbReference type="Gene3D" id="4.10.280.10">
    <property type="entry name" value="Helix-loop-helix DNA-binding domain"/>
    <property type="match status" value="1"/>
</dbReference>
<dbReference type="InterPro" id="IPR051358">
    <property type="entry name" value="TF_AMS/ICE1/BHLH6-like"/>
</dbReference>
<keyword evidence="3" id="KW-0804">Transcription</keyword>
<dbReference type="RefSeq" id="XP_073395309.1">
    <property type="nucleotide sequence ID" value="XM_073539208.1"/>
</dbReference>
<evidence type="ECO:0000259" key="6">
    <source>
        <dbReference type="PROSITE" id="PS50888"/>
    </source>
</evidence>
<reference evidence="8 10" key="1">
    <citation type="journal article" date="2008" name="Science">
        <title>The Physcomitrella genome reveals evolutionary insights into the conquest of land by plants.</title>
        <authorList>
            <person name="Rensing S."/>
            <person name="Lang D."/>
            <person name="Zimmer A."/>
            <person name="Terry A."/>
            <person name="Salamov A."/>
            <person name="Shapiro H."/>
            <person name="Nishiyama T."/>
            <person name="Perroud P.-F."/>
            <person name="Lindquist E."/>
            <person name="Kamisugi Y."/>
            <person name="Tanahashi T."/>
            <person name="Sakakibara K."/>
            <person name="Fujita T."/>
            <person name="Oishi K."/>
            <person name="Shin-I T."/>
            <person name="Kuroki Y."/>
            <person name="Toyoda A."/>
            <person name="Suzuki Y."/>
            <person name="Hashimoto A."/>
            <person name="Yamaguchi K."/>
            <person name="Sugano A."/>
            <person name="Kohara Y."/>
            <person name="Fujiyama A."/>
            <person name="Anterola A."/>
            <person name="Aoki S."/>
            <person name="Ashton N."/>
            <person name="Barbazuk W.B."/>
            <person name="Barker E."/>
            <person name="Bennetzen J."/>
            <person name="Bezanilla M."/>
            <person name="Blankenship R."/>
            <person name="Cho S.H."/>
            <person name="Dutcher S."/>
            <person name="Estelle M."/>
            <person name="Fawcett J.A."/>
            <person name="Gundlach H."/>
            <person name="Hanada K."/>
            <person name="Heyl A."/>
            <person name="Hicks K.A."/>
            <person name="Hugh J."/>
            <person name="Lohr M."/>
            <person name="Mayer K."/>
            <person name="Melkozernov A."/>
            <person name="Murata T."/>
            <person name="Nelson D."/>
            <person name="Pils B."/>
            <person name="Prigge M."/>
            <person name="Reiss B."/>
            <person name="Renner T."/>
            <person name="Rombauts S."/>
            <person name="Rushton P."/>
            <person name="Sanderfoot A."/>
            <person name="Schween G."/>
            <person name="Shiu S.-H."/>
            <person name="Stueber K."/>
            <person name="Theodoulou F.L."/>
            <person name="Tu H."/>
            <person name="Van de Peer Y."/>
            <person name="Verrier P.J."/>
            <person name="Waters E."/>
            <person name="Wood A."/>
            <person name="Yang L."/>
            <person name="Cove D."/>
            <person name="Cuming A."/>
            <person name="Hasebe M."/>
            <person name="Lucas S."/>
            <person name="Mishler D.B."/>
            <person name="Reski R."/>
            <person name="Grigoriev I."/>
            <person name="Quatrano R.S."/>
            <person name="Boore J.L."/>
        </authorList>
    </citation>
    <scope>NUCLEOTIDE SEQUENCE [LARGE SCALE GENOMIC DNA]</scope>
    <source>
        <strain evidence="9 10">cv. Gransden 2004</strain>
    </source>
</reference>
<dbReference type="EMBL" id="ABEU02000015">
    <property type="protein sequence ID" value="PNR38905.1"/>
    <property type="molecule type" value="Genomic_DNA"/>
</dbReference>
<dbReference type="RefSeq" id="XP_073395308.1">
    <property type="nucleotide sequence ID" value="XM_073539207.1"/>
</dbReference>
<dbReference type="GO" id="GO:0005634">
    <property type="term" value="C:nucleus"/>
    <property type="evidence" value="ECO:0000318"/>
    <property type="project" value="GO_Central"/>
</dbReference>
<feature type="domain" description="ACT" evidence="7">
    <location>
        <begin position="332"/>
        <end position="407"/>
    </location>
</feature>
<dbReference type="InterPro" id="IPR054502">
    <property type="entry name" value="bHLH-TF_ACT-like_plant"/>
</dbReference>
<dbReference type="GO" id="GO:0003700">
    <property type="term" value="F:DNA-binding transcription factor activity"/>
    <property type="evidence" value="ECO:0000318"/>
    <property type="project" value="GO_Central"/>
</dbReference>
<name>A9SVD4_PHYPA</name>
<dbReference type="GO" id="GO:0046983">
    <property type="term" value="F:protein dimerization activity"/>
    <property type="evidence" value="ECO:0007669"/>
    <property type="project" value="InterPro"/>
</dbReference>
<dbReference type="Pfam" id="PF00010">
    <property type="entry name" value="HLH"/>
    <property type="match status" value="1"/>
</dbReference>
<dbReference type="GeneID" id="112292639"/>
<dbReference type="PANTHER" id="PTHR31945">
    <property type="entry name" value="TRANSCRIPTION FACTOR SCREAM2-RELATED"/>
    <property type="match status" value="1"/>
</dbReference>
<dbReference type="Gramene" id="Pp3c15_1800V3.1">
    <property type="protein sequence ID" value="Pp3c15_1800V3.1"/>
    <property type="gene ID" value="Pp3c15_1800"/>
</dbReference>
<dbReference type="Pfam" id="PF22754">
    <property type="entry name" value="bHLH-TF_ACT-like_plant"/>
    <property type="match status" value="1"/>
</dbReference>
<dbReference type="FunCoup" id="A9SVD4">
    <property type="interactions" value="92"/>
</dbReference>
<evidence type="ECO:0000313" key="9">
    <source>
        <dbReference type="EnsemblPlants" id="Pp3c15_1800V3.1"/>
    </source>
</evidence>
<feature type="region of interest" description="Disordered" evidence="5">
    <location>
        <begin position="248"/>
        <end position="274"/>
    </location>
</feature>
<feature type="region of interest" description="Disordered" evidence="5">
    <location>
        <begin position="117"/>
        <end position="141"/>
    </location>
</feature>
<dbReference type="PROSITE" id="PS51671">
    <property type="entry name" value="ACT"/>
    <property type="match status" value="1"/>
</dbReference>
<reference evidence="8 10" key="2">
    <citation type="journal article" date="2018" name="Plant J.">
        <title>The Physcomitrella patens chromosome-scale assembly reveals moss genome structure and evolution.</title>
        <authorList>
            <person name="Lang D."/>
            <person name="Ullrich K.K."/>
            <person name="Murat F."/>
            <person name="Fuchs J."/>
            <person name="Jenkins J."/>
            <person name="Haas F.B."/>
            <person name="Piednoel M."/>
            <person name="Gundlach H."/>
            <person name="Van Bel M."/>
            <person name="Meyberg R."/>
            <person name="Vives C."/>
            <person name="Morata J."/>
            <person name="Symeonidi A."/>
            <person name="Hiss M."/>
            <person name="Muchero W."/>
            <person name="Kamisugi Y."/>
            <person name="Saleh O."/>
            <person name="Blanc G."/>
            <person name="Decker E.L."/>
            <person name="van Gessel N."/>
            <person name="Grimwood J."/>
            <person name="Hayes R.D."/>
            <person name="Graham S.W."/>
            <person name="Gunter L.E."/>
            <person name="McDaniel S.F."/>
            <person name="Hoernstein S.N.W."/>
            <person name="Larsson A."/>
            <person name="Li F.W."/>
            <person name="Perroud P.F."/>
            <person name="Phillips J."/>
            <person name="Ranjan P."/>
            <person name="Rokshar D.S."/>
            <person name="Rothfels C.J."/>
            <person name="Schneider L."/>
            <person name="Shu S."/>
            <person name="Stevenson D.W."/>
            <person name="Thummler F."/>
            <person name="Tillich M."/>
            <person name="Villarreal Aguilar J.C."/>
            <person name="Widiez T."/>
            <person name="Wong G.K."/>
            <person name="Wymore A."/>
            <person name="Zhang Y."/>
            <person name="Zimmer A.D."/>
            <person name="Quatrano R.S."/>
            <person name="Mayer K.F.X."/>
            <person name="Goodstein D."/>
            <person name="Casacuberta J.M."/>
            <person name="Vandepoele K."/>
            <person name="Reski R."/>
            <person name="Cuming A.C."/>
            <person name="Tuskan G.A."/>
            <person name="Maumus F."/>
            <person name="Salse J."/>
            <person name="Schmutz J."/>
            <person name="Rensing S.A."/>
        </authorList>
    </citation>
    <scope>NUCLEOTIDE SEQUENCE [LARGE SCALE GENOMIC DNA]</scope>
    <source>
        <strain evidence="9 10">cv. Gransden 2004</strain>
    </source>
</reference>
<keyword evidence="10" id="KW-1185">Reference proteome</keyword>
<dbReference type="AlphaFoldDB" id="A9SVD4"/>
<evidence type="ECO:0000256" key="2">
    <source>
        <dbReference type="ARBA" id="ARBA00023015"/>
    </source>
</evidence>
<feature type="domain" description="BHLH" evidence="6">
    <location>
        <begin position="176"/>
        <end position="225"/>
    </location>
</feature>
<evidence type="ECO:0000313" key="10">
    <source>
        <dbReference type="Proteomes" id="UP000006727"/>
    </source>
</evidence>
<dbReference type="EnsemblPlants" id="Pp3c15_1800V3.2">
    <property type="protein sequence ID" value="Pp3c15_1800V3.2"/>
    <property type="gene ID" value="Pp3c15_1800"/>
</dbReference>
<dbReference type="Gramene" id="Pp3c15_1800V3.2">
    <property type="protein sequence ID" value="Pp3c15_1800V3.2"/>
    <property type="gene ID" value="Pp3c15_1800"/>
</dbReference>
<feature type="compositionally biased region" description="Low complexity" evidence="5">
    <location>
        <begin position="120"/>
        <end position="133"/>
    </location>
</feature>
<evidence type="ECO:0000256" key="1">
    <source>
        <dbReference type="ARBA" id="ARBA00004123"/>
    </source>
</evidence>
<sequence length="411" mass="45022">MDETKRNCNWNATKESLDQIDSLLNEIGLAPTKESQDLEFQAWLQNCQHSLDPSELTPNQSLDFPTARKYLDANATKAVIQESQYFARFAEGHKFSHELDSASSSLAQWIYNSGVKQRLPPSSSDPSSASASHSEVKTTTGSEMGLLRWTGSLSSEDFVEPEAAQGRGKHQMKSVGLASKNLVSERKRRKKLNDGLYSLRSLVPKISKMDKASIIGDSIVYVQELQQQIQTIEKEIAEIEEKVSSANCVAEEDSGGSGGSGSTESKEHAAGRGTSLEQVVEVVKPVIELNNTVMAASSSLVDPQDPSPGHSPTVEIQILNMEVAKLEEQTYQLKTTCQKGLGILVQLTRALESLDVDILTAHHIAFQDNMHDTFIVETRDCSTKKAEHVRKALMDAVAQHGLTVLASKLLD</sequence>
<keyword evidence="2" id="KW-0805">Transcription regulation</keyword>
<dbReference type="RefSeq" id="XP_073395311.1">
    <property type="nucleotide sequence ID" value="XM_073539210.1"/>
</dbReference>
<dbReference type="InterPro" id="IPR002912">
    <property type="entry name" value="ACT_dom"/>
</dbReference>
<dbReference type="RefSeq" id="XP_073395312.1">
    <property type="nucleotide sequence ID" value="XM_073539211.1"/>
</dbReference>
<dbReference type="GO" id="GO:0043565">
    <property type="term" value="F:sequence-specific DNA binding"/>
    <property type="evidence" value="ECO:0000318"/>
    <property type="project" value="GO_Central"/>
</dbReference>
<keyword evidence="4" id="KW-0539">Nucleus</keyword>